<dbReference type="Proteomes" id="UP000217763">
    <property type="component" value="Chromosome"/>
</dbReference>
<dbReference type="AlphaFoldDB" id="A0A291HNF4"/>
<evidence type="ECO:0008006" key="4">
    <source>
        <dbReference type="Google" id="ProtNLM"/>
    </source>
</evidence>
<protein>
    <recommendedName>
        <fullName evidence="4">DNA recombination protein RmuC</fullName>
    </recommendedName>
</protein>
<accession>A0A291HNF4</accession>
<proteinExistence type="predicted"/>
<evidence type="ECO:0000256" key="1">
    <source>
        <dbReference type="SAM" id="Coils"/>
    </source>
</evidence>
<gene>
    <name evidence="2" type="ORF">AN401_07175</name>
</gene>
<evidence type="ECO:0000313" key="2">
    <source>
        <dbReference type="EMBL" id="ATG73664.1"/>
    </source>
</evidence>
<keyword evidence="1" id="KW-0175">Coiled coil</keyword>
<dbReference type="RefSeq" id="WP_096778938.1">
    <property type="nucleotide sequence ID" value="NZ_CP012621.1"/>
</dbReference>
<evidence type="ECO:0000313" key="3">
    <source>
        <dbReference type="Proteomes" id="UP000217763"/>
    </source>
</evidence>
<keyword evidence="3" id="KW-1185">Reference proteome</keyword>
<dbReference type="KEGG" id="zdf:AN401_07175"/>
<dbReference type="EMBL" id="CP012621">
    <property type="protein sequence ID" value="ATG73664.1"/>
    <property type="molecule type" value="Genomic_DNA"/>
</dbReference>
<name>A0A291HNF4_9GAMM</name>
<organism evidence="2 3">
    <name type="scientific">Zobellella denitrificans</name>
    <dbReference type="NCBI Taxonomy" id="347534"/>
    <lineage>
        <taxon>Bacteria</taxon>
        <taxon>Pseudomonadati</taxon>
        <taxon>Pseudomonadota</taxon>
        <taxon>Gammaproteobacteria</taxon>
        <taxon>Aeromonadales</taxon>
        <taxon>Aeromonadaceae</taxon>
        <taxon>Zobellella</taxon>
    </lineage>
</organism>
<sequence>MGAAILLFIAGVALVIWLGAQRGERYKASLEQMTANRDRWQARATALTEDLRQERERAEQAEQAVLTLQGALADIDAGLADAEHAVRQAPPEHNGPVAPVLRRALEALP</sequence>
<reference evidence="3" key="1">
    <citation type="submission" date="2015-09" db="EMBL/GenBank/DDBJ databases">
        <authorList>
            <person name="Shao Z."/>
            <person name="Wang L."/>
        </authorList>
    </citation>
    <scope>NUCLEOTIDE SEQUENCE [LARGE SCALE GENOMIC DNA]</scope>
    <source>
        <strain evidence="3">F13-1</strain>
    </source>
</reference>
<feature type="coiled-coil region" evidence="1">
    <location>
        <begin position="30"/>
        <end position="71"/>
    </location>
</feature>